<dbReference type="RefSeq" id="WP_354613550.1">
    <property type="nucleotide sequence ID" value="NZ_JBEXAE010000001.1"/>
</dbReference>
<accession>A0ABV2SPV1</accession>
<dbReference type="Proteomes" id="UP001549799">
    <property type="component" value="Unassembled WGS sequence"/>
</dbReference>
<feature type="chain" id="PRO_5047301206" description="DUF4476 domain-containing protein" evidence="1">
    <location>
        <begin position="21"/>
        <end position="236"/>
    </location>
</feature>
<keyword evidence="3" id="KW-1185">Reference proteome</keyword>
<sequence length="236" mass="27621">MKIFKLITLLFICTASSIYGQEEDFEKYANALCKITTFADNKGFIEEVTLKDDDTQVKWERKNGYIFTTELDYIEIFAFKILYKKNDNYVVYVYQDPEGTAINYYIFDLTVKNNTVKLNKIIGGGDRCNNGVDIDEIKIEGEIITYAVHITPEEILTWFEKNKTFGCLECCFALATYDYNISTKKNTFKYIRLIKENININSKVLKVYNDFTEKRELKLSLTLNEKELKQFLKALE</sequence>
<evidence type="ECO:0000313" key="3">
    <source>
        <dbReference type="Proteomes" id="UP001549799"/>
    </source>
</evidence>
<evidence type="ECO:0000313" key="2">
    <source>
        <dbReference type="EMBL" id="MET6989181.1"/>
    </source>
</evidence>
<evidence type="ECO:0000256" key="1">
    <source>
        <dbReference type="SAM" id="SignalP"/>
    </source>
</evidence>
<reference evidence="2 3" key="1">
    <citation type="submission" date="2024-07" db="EMBL/GenBank/DDBJ databases">
        <title>The genome sequence of type strain Sediminicola arcticus GDMCC 1.2805.</title>
        <authorList>
            <person name="Liu Y."/>
        </authorList>
    </citation>
    <scope>NUCLEOTIDE SEQUENCE [LARGE SCALE GENOMIC DNA]</scope>
    <source>
        <strain evidence="2 3">GDMCC 1.2805</strain>
    </source>
</reference>
<comment type="caution">
    <text evidence="2">The sequence shown here is derived from an EMBL/GenBank/DDBJ whole genome shotgun (WGS) entry which is preliminary data.</text>
</comment>
<proteinExistence type="predicted"/>
<keyword evidence="1" id="KW-0732">Signal</keyword>
<dbReference type="EMBL" id="JBEXAE010000001">
    <property type="protein sequence ID" value="MET6989181.1"/>
    <property type="molecule type" value="Genomic_DNA"/>
</dbReference>
<evidence type="ECO:0008006" key="4">
    <source>
        <dbReference type="Google" id="ProtNLM"/>
    </source>
</evidence>
<name>A0ABV2SPV1_9FLAO</name>
<protein>
    <recommendedName>
        <fullName evidence="4">DUF4476 domain-containing protein</fullName>
    </recommendedName>
</protein>
<gene>
    <name evidence="2" type="ORF">ABXZ36_00805</name>
</gene>
<organism evidence="2 3">
    <name type="scientific">Sediminicola arcticus</name>
    <dbReference type="NCBI Taxonomy" id="1574308"/>
    <lineage>
        <taxon>Bacteria</taxon>
        <taxon>Pseudomonadati</taxon>
        <taxon>Bacteroidota</taxon>
        <taxon>Flavobacteriia</taxon>
        <taxon>Flavobacteriales</taxon>
        <taxon>Flavobacteriaceae</taxon>
        <taxon>Sediminicola</taxon>
    </lineage>
</organism>
<feature type="signal peptide" evidence="1">
    <location>
        <begin position="1"/>
        <end position="20"/>
    </location>
</feature>